<evidence type="ECO:0000313" key="6">
    <source>
        <dbReference type="Proteomes" id="UP000270296"/>
    </source>
</evidence>
<organism evidence="7">
    <name type="scientific">Soboliphyme baturini</name>
    <dbReference type="NCBI Taxonomy" id="241478"/>
    <lineage>
        <taxon>Eukaryota</taxon>
        <taxon>Metazoa</taxon>
        <taxon>Ecdysozoa</taxon>
        <taxon>Nematoda</taxon>
        <taxon>Enoplea</taxon>
        <taxon>Dorylaimia</taxon>
        <taxon>Dioctophymatida</taxon>
        <taxon>Dioctophymatoidea</taxon>
        <taxon>Soboliphymatidae</taxon>
        <taxon>Soboliphyme</taxon>
    </lineage>
</organism>
<keyword evidence="3" id="KW-0012">Acyltransferase</keyword>
<proteinExistence type="inferred from homology"/>
<evidence type="ECO:0000256" key="2">
    <source>
        <dbReference type="ARBA" id="ARBA00022679"/>
    </source>
</evidence>
<keyword evidence="6" id="KW-1185">Reference proteome</keyword>
<dbReference type="SUPFAM" id="SSF52777">
    <property type="entry name" value="CoA-dependent acyltransferases"/>
    <property type="match status" value="2"/>
</dbReference>
<dbReference type="GO" id="GO:0006631">
    <property type="term" value="P:fatty acid metabolic process"/>
    <property type="evidence" value="ECO:0007669"/>
    <property type="project" value="TreeGrafter"/>
</dbReference>
<dbReference type="AlphaFoldDB" id="A0A183IGH6"/>
<evidence type="ECO:0000313" key="5">
    <source>
        <dbReference type="EMBL" id="VDO98710.1"/>
    </source>
</evidence>
<dbReference type="InterPro" id="IPR000542">
    <property type="entry name" value="Carn_acyl_trans"/>
</dbReference>
<dbReference type="PANTHER" id="PTHR22589:SF31">
    <property type="entry name" value="CARNITINE O-PALMITOYLTRANSFERASE"/>
    <property type="match status" value="1"/>
</dbReference>
<dbReference type="GO" id="GO:0005739">
    <property type="term" value="C:mitochondrion"/>
    <property type="evidence" value="ECO:0007669"/>
    <property type="project" value="TreeGrafter"/>
</dbReference>
<sequence length="499" mass="57400">MRPLLNDEKYERMVKLSNEFKNTIGPRLQRYLCVKALFASNYVSDWWEEYVYLRSRAPIIINSNYYGLDYIGDPPTKIWAARAANITYGALLFRRLIERQELKPITICSVPLCSGQYERTFNTTRVPGINGDVLKHYEDSRHIVVFHHGCWFRVTIHNGRRLLTPRELEITFQKILDSDCQPDPDEMHIAALTAANRKFWAEVRLQLLNDGANKQSVTSIETAAFAICFDDDEYGYDPNDYTKLDHWAGSMLHGNGFDRWFDKSFNFIVGRNCKIRESINLSLQNVQNLIQEVDLKILMYKEYGKGFIKKCHLSPDGYIQAALQLVYYRDQGKFCLTYESSMTRLFRDGRTETIRAKERKRKLLKAACEVHRTACIDAMCGKGVDRHLFCLYVVDRYLELDSPFLKEVLSEPWLLSTSQTPQNQSALVDYKKCPQFVTFGGGFGPVADDGYGVSYIVVGEDTINFHVSSKSSCAKTVSTNTIFVFNLQCQLCHGFLNIS</sequence>
<name>A0A183IGH6_9BILA</name>
<evidence type="ECO:0000259" key="4">
    <source>
        <dbReference type="Pfam" id="PF00755"/>
    </source>
</evidence>
<evidence type="ECO:0000256" key="3">
    <source>
        <dbReference type="ARBA" id="ARBA00023315"/>
    </source>
</evidence>
<reference evidence="7" key="1">
    <citation type="submission" date="2016-06" db="UniProtKB">
        <authorList>
            <consortium name="WormBaseParasite"/>
        </authorList>
    </citation>
    <scope>IDENTIFICATION</scope>
</reference>
<dbReference type="InterPro" id="IPR042231">
    <property type="entry name" value="Cho/carn_acyl_trans_2"/>
</dbReference>
<comment type="similarity">
    <text evidence="1">Belongs to the carnitine/choline acetyltransferase family.</text>
</comment>
<dbReference type="InterPro" id="IPR039551">
    <property type="entry name" value="Cho/carn_acyl_trans"/>
</dbReference>
<accession>A0A183IGH6</accession>
<dbReference type="Proteomes" id="UP000270296">
    <property type="component" value="Unassembled WGS sequence"/>
</dbReference>
<dbReference type="PANTHER" id="PTHR22589">
    <property type="entry name" value="CARNITINE O-ACYLTRANSFERASE"/>
    <property type="match status" value="1"/>
</dbReference>
<dbReference type="WBParaSite" id="SBAD_0000285001-mRNA-1">
    <property type="protein sequence ID" value="SBAD_0000285001-mRNA-1"/>
    <property type="gene ID" value="SBAD_0000285001"/>
</dbReference>
<protein>
    <submittedName>
        <fullName evidence="7">Carn_acyltransf domain-containing protein</fullName>
    </submittedName>
</protein>
<feature type="domain" description="Choline/carnitine acyltransferase" evidence="4">
    <location>
        <begin position="1"/>
        <end position="274"/>
    </location>
</feature>
<reference evidence="5 6" key="2">
    <citation type="submission" date="2018-11" db="EMBL/GenBank/DDBJ databases">
        <authorList>
            <consortium name="Pathogen Informatics"/>
        </authorList>
    </citation>
    <scope>NUCLEOTIDE SEQUENCE [LARGE SCALE GENOMIC DNA]</scope>
</reference>
<dbReference type="InterPro" id="IPR023213">
    <property type="entry name" value="CAT-like_dom_sf"/>
</dbReference>
<dbReference type="EMBL" id="UZAM01007370">
    <property type="protein sequence ID" value="VDO98710.1"/>
    <property type="molecule type" value="Genomic_DNA"/>
</dbReference>
<dbReference type="Gene3D" id="3.30.559.70">
    <property type="entry name" value="Choline/Carnitine o-acyltransferase, domain 2"/>
    <property type="match status" value="1"/>
</dbReference>
<keyword evidence="2" id="KW-0808">Transferase</keyword>
<dbReference type="Gene3D" id="3.30.559.10">
    <property type="entry name" value="Chloramphenicol acetyltransferase-like domain"/>
    <property type="match status" value="2"/>
</dbReference>
<gene>
    <name evidence="5" type="ORF">SBAD_LOCUS2720</name>
</gene>
<dbReference type="Pfam" id="PF00755">
    <property type="entry name" value="Carn_acyltransf"/>
    <property type="match status" value="1"/>
</dbReference>
<evidence type="ECO:0000313" key="7">
    <source>
        <dbReference type="WBParaSite" id="SBAD_0000285001-mRNA-1"/>
    </source>
</evidence>
<dbReference type="GO" id="GO:0009437">
    <property type="term" value="P:carnitine metabolic process"/>
    <property type="evidence" value="ECO:0007669"/>
    <property type="project" value="TreeGrafter"/>
</dbReference>
<dbReference type="OrthoDB" id="240216at2759"/>
<evidence type="ECO:0000256" key="1">
    <source>
        <dbReference type="ARBA" id="ARBA00005232"/>
    </source>
</evidence>
<dbReference type="GO" id="GO:0004095">
    <property type="term" value="F:carnitine O-palmitoyltransferase activity"/>
    <property type="evidence" value="ECO:0007669"/>
    <property type="project" value="TreeGrafter"/>
</dbReference>